<evidence type="ECO:0000313" key="3">
    <source>
        <dbReference type="Proteomes" id="UP001164743"/>
    </source>
</evidence>
<evidence type="ECO:0000256" key="1">
    <source>
        <dbReference type="SAM" id="MobiDB-lite"/>
    </source>
</evidence>
<dbReference type="RefSeq" id="XP_053016908.1">
    <property type="nucleotide sequence ID" value="XM_053165747.1"/>
</dbReference>
<protein>
    <submittedName>
        <fullName evidence="2">Uncharacterized protein</fullName>
    </submittedName>
</protein>
<feature type="compositionally biased region" description="Polar residues" evidence="1">
    <location>
        <begin position="44"/>
        <end position="59"/>
    </location>
</feature>
<sequence length="96" mass="10510">MSQPKRSSTPNAGASFTRPTAKDQVHAAVADTKGPPRRPAHRISPTNTSPHQNLQQSRCIFNQKNGSGSFRVLANYLSLAELKKNATAKRSKRTCH</sequence>
<keyword evidence="3" id="KW-1185">Reference proteome</keyword>
<evidence type="ECO:0000313" key="2">
    <source>
        <dbReference type="EMBL" id="WAQ81353.1"/>
    </source>
</evidence>
<reference evidence="2" key="1">
    <citation type="submission" date="2022-10" db="EMBL/GenBank/DDBJ databases">
        <title>Puccinia triticina Genome sequencing and assembly.</title>
        <authorList>
            <person name="Li C."/>
        </authorList>
    </citation>
    <scope>NUCLEOTIDE SEQUENCE</scope>
    <source>
        <strain evidence="2">Pt15</strain>
    </source>
</reference>
<accession>A0ABY7C858</accession>
<name>A0ABY7C858_9BASI</name>
<proteinExistence type="predicted"/>
<organism evidence="2 3">
    <name type="scientific">Puccinia triticina</name>
    <dbReference type="NCBI Taxonomy" id="208348"/>
    <lineage>
        <taxon>Eukaryota</taxon>
        <taxon>Fungi</taxon>
        <taxon>Dikarya</taxon>
        <taxon>Basidiomycota</taxon>
        <taxon>Pucciniomycotina</taxon>
        <taxon>Pucciniomycetes</taxon>
        <taxon>Pucciniales</taxon>
        <taxon>Pucciniaceae</taxon>
        <taxon>Puccinia</taxon>
    </lineage>
</organism>
<dbReference type="Proteomes" id="UP001164743">
    <property type="component" value="Chromosome 1A"/>
</dbReference>
<gene>
    <name evidence="2" type="ORF">PtA15_1A693</name>
</gene>
<feature type="region of interest" description="Disordered" evidence="1">
    <location>
        <begin position="1"/>
        <end position="59"/>
    </location>
</feature>
<feature type="compositionally biased region" description="Polar residues" evidence="1">
    <location>
        <begin position="1"/>
        <end position="18"/>
    </location>
</feature>
<dbReference type="EMBL" id="CP110421">
    <property type="protein sequence ID" value="WAQ81353.1"/>
    <property type="molecule type" value="Genomic_DNA"/>
</dbReference>
<dbReference type="GeneID" id="77806642"/>